<sequence>MIRHALALLALTLPLLPVLALPAAAQEEVLAGLSQSRISIDADFDGSEILIFGAIKRQAPVAGPGLEVIVTVSGPRLPVTVRRKDRFAGIWLNRDSVDVDAAPSFYAIATTSPLSDILSATANLRHGITIDRAIRSVGAPASIRDSNSFTEALIRIREEAELYQINENTIDLVEETLFDTSVSLPANLIEGNYTVRIFLTRGGEVVAESESLIYVQKVGLERFLYNLAYEQPLIYGILSIAIAIFAGWGASTVFRYIRS</sequence>
<reference evidence="3 4" key="1">
    <citation type="submission" date="2018-11" db="EMBL/GenBank/DDBJ databases">
        <title>Mesobaculum littorinae gen. nov., sp. nov., isolated from Littorina scabra that represents a novel genus of the order Rhodobacteraceae.</title>
        <authorList>
            <person name="Li F."/>
        </authorList>
    </citation>
    <scope>NUCLEOTIDE SEQUENCE [LARGE SCALE GENOMIC DNA]</scope>
    <source>
        <strain evidence="3 4">M0103</strain>
    </source>
</reference>
<keyword evidence="1" id="KW-1133">Transmembrane helix</keyword>
<dbReference type="InterPro" id="IPR019088">
    <property type="entry name" value="CHP02186-rel_TM"/>
</dbReference>
<accession>A0A438ADD7</accession>
<dbReference type="AlphaFoldDB" id="A0A438ADD7"/>
<dbReference type="RefSeq" id="WP_127907910.1">
    <property type="nucleotide sequence ID" value="NZ_RQXX01000009.1"/>
</dbReference>
<keyword evidence="1" id="KW-0812">Transmembrane</keyword>
<feature type="chain" id="PRO_5019275764" description="Transmembrane protein (Alph_Pro_TM)" evidence="2">
    <location>
        <begin position="21"/>
        <end position="259"/>
    </location>
</feature>
<dbReference type="Pfam" id="PF09608">
    <property type="entry name" value="Alph_Pro_TM"/>
    <property type="match status" value="1"/>
</dbReference>
<gene>
    <name evidence="3" type="ORF">EKE94_17380</name>
</gene>
<feature type="signal peptide" evidence="2">
    <location>
        <begin position="1"/>
        <end position="20"/>
    </location>
</feature>
<name>A0A438ADD7_9RHOB</name>
<comment type="caution">
    <text evidence="3">The sequence shown here is derived from an EMBL/GenBank/DDBJ whole genome shotgun (WGS) entry which is preliminary data.</text>
</comment>
<dbReference type="OrthoDB" id="9815212at2"/>
<evidence type="ECO:0000313" key="4">
    <source>
        <dbReference type="Proteomes" id="UP000285908"/>
    </source>
</evidence>
<dbReference type="Proteomes" id="UP000285908">
    <property type="component" value="Unassembled WGS sequence"/>
</dbReference>
<organism evidence="3 4">
    <name type="scientific">Mesobaculum littorinae</name>
    <dbReference type="NCBI Taxonomy" id="2486419"/>
    <lineage>
        <taxon>Bacteria</taxon>
        <taxon>Pseudomonadati</taxon>
        <taxon>Pseudomonadota</taxon>
        <taxon>Alphaproteobacteria</taxon>
        <taxon>Rhodobacterales</taxon>
        <taxon>Roseobacteraceae</taxon>
        <taxon>Mesobaculum</taxon>
    </lineage>
</organism>
<evidence type="ECO:0008006" key="5">
    <source>
        <dbReference type="Google" id="ProtNLM"/>
    </source>
</evidence>
<evidence type="ECO:0000256" key="1">
    <source>
        <dbReference type="SAM" id="Phobius"/>
    </source>
</evidence>
<evidence type="ECO:0000313" key="3">
    <source>
        <dbReference type="EMBL" id="RVV96652.1"/>
    </source>
</evidence>
<keyword evidence="1" id="KW-0472">Membrane</keyword>
<dbReference type="EMBL" id="RQXX01000009">
    <property type="protein sequence ID" value="RVV96652.1"/>
    <property type="molecule type" value="Genomic_DNA"/>
</dbReference>
<keyword evidence="2" id="KW-0732">Signal</keyword>
<keyword evidence="4" id="KW-1185">Reference proteome</keyword>
<proteinExistence type="predicted"/>
<protein>
    <recommendedName>
        <fullName evidence="5">Transmembrane protein (Alph_Pro_TM)</fullName>
    </recommendedName>
</protein>
<evidence type="ECO:0000256" key="2">
    <source>
        <dbReference type="SAM" id="SignalP"/>
    </source>
</evidence>
<feature type="transmembrane region" description="Helical" evidence="1">
    <location>
        <begin position="233"/>
        <end position="257"/>
    </location>
</feature>